<dbReference type="OrthoDB" id="6631788at2"/>
<keyword evidence="2" id="KW-0255">Endonuclease</keyword>
<protein>
    <submittedName>
        <fullName evidence="2">HNH endonuclease</fullName>
    </submittedName>
</protein>
<name>A0A7C8KY32_9BACI</name>
<dbReference type="AlphaFoldDB" id="A0A7C8KY32"/>
<feature type="domain" description="HNH nuclease" evidence="1">
    <location>
        <begin position="66"/>
        <end position="114"/>
    </location>
</feature>
<comment type="caution">
    <text evidence="2">The sequence shown here is derived from an EMBL/GenBank/DDBJ whole genome shotgun (WGS) entry which is preliminary data.</text>
</comment>
<dbReference type="InterPro" id="IPR044925">
    <property type="entry name" value="His-Me_finger_sf"/>
</dbReference>
<dbReference type="InterPro" id="IPR010902">
    <property type="entry name" value="NUMOD4"/>
</dbReference>
<dbReference type="GO" id="GO:0004519">
    <property type="term" value="F:endonuclease activity"/>
    <property type="evidence" value="ECO:0007669"/>
    <property type="project" value="UniProtKB-KW"/>
</dbReference>
<dbReference type="Gene3D" id="3.90.75.20">
    <property type="match status" value="1"/>
</dbReference>
<reference evidence="2 3" key="1">
    <citation type="submission" date="2019-10" db="EMBL/GenBank/DDBJ databases">
        <title>Gracilibacillus sp. nov. isolated from rice seeds.</title>
        <authorList>
            <person name="He S."/>
        </authorList>
    </citation>
    <scope>NUCLEOTIDE SEQUENCE [LARGE SCALE GENOMIC DNA]</scope>
    <source>
        <strain evidence="2 3">TD8</strain>
    </source>
</reference>
<keyword evidence="2" id="KW-0378">Hydrolase</keyword>
<dbReference type="SUPFAM" id="SSF54060">
    <property type="entry name" value="His-Me finger endonucleases"/>
    <property type="match status" value="1"/>
</dbReference>
<gene>
    <name evidence="2" type="ORF">F9U64_01255</name>
</gene>
<evidence type="ECO:0000259" key="1">
    <source>
        <dbReference type="SMART" id="SM00507"/>
    </source>
</evidence>
<dbReference type="GO" id="GO:0016788">
    <property type="term" value="F:hydrolase activity, acting on ester bonds"/>
    <property type="evidence" value="ECO:0007669"/>
    <property type="project" value="InterPro"/>
</dbReference>
<accession>A0A7C8KY32</accession>
<keyword evidence="2" id="KW-0540">Nuclease</keyword>
<dbReference type="SMART" id="SM00507">
    <property type="entry name" value="HNHc"/>
    <property type="match status" value="1"/>
</dbReference>
<organism evidence="2 3">
    <name type="scientific">Gracilibacillus oryzae</name>
    <dbReference type="NCBI Taxonomy" id="1672701"/>
    <lineage>
        <taxon>Bacteria</taxon>
        <taxon>Bacillati</taxon>
        <taxon>Bacillota</taxon>
        <taxon>Bacilli</taxon>
        <taxon>Bacillales</taxon>
        <taxon>Bacillaceae</taxon>
        <taxon>Gracilibacillus</taxon>
    </lineage>
</organism>
<sequence>MSMLLDESWRPIEGYNGKYEVSCYGEVRGYKESIHAGHVLWEQFTVPEQINIKNKSASVKLHKDGIEKSVYVHRLVAQAFIPNPLAKAEVNHKDGNRLNNESINLEWVTRKENMDHAFDNDLIDAHKVILVDKQDGKKYYFRSKREASGFLGKYNNYISDKIKNKKTEIDGYFILTPK</sequence>
<dbReference type="Pfam" id="PF13392">
    <property type="entry name" value="HNH_3"/>
    <property type="match status" value="1"/>
</dbReference>
<dbReference type="EMBL" id="WEID01000005">
    <property type="protein sequence ID" value="KAB8139280.1"/>
    <property type="molecule type" value="Genomic_DNA"/>
</dbReference>
<dbReference type="Pfam" id="PF07463">
    <property type="entry name" value="NUMOD4"/>
    <property type="match status" value="1"/>
</dbReference>
<dbReference type="InterPro" id="IPR003615">
    <property type="entry name" value="HNH_nuc"/>
</dbReference>
<proteinExistence type="predicted"/>
<dbReference type="SUPFAM" id="SSF64496">
    <property type="entry name" value="DNA-binding domain of intron-encoded endonucleases"/>
    <property type="match status" value="1"/>
</dbReference>
<evidence type="ECO:0000313" key="2">
    <source>
        <dbReference type="EMBL" id="KAB8139280.1"/>
    </source>
</evidence>
<dbReference type="Proteomes" id="UP000480246">
    <property type="component" value="Unassembled WGS sequence"/>
</dbReference>
<keyword evidence="3" id="KW-1185">Reference proteome</keyword>
<evidence type="ECO:0000313" key="3">
    <source>
        <dbReference type="Proteomes" id="UP000480246"/>
    </source>
</evidence>